<feature type="compositionally biased region" description="Basic and acidic residues" evidence="2">
    <location>
        <begin position="1035"/>
        <end position="1049"/>
    </location>
</feature>
<feature type="region of interest" description="Disordered" evidence="2">
    <location>
        <begin position="151"/>
        <end position="170"/>
    </location>
</feature>
<keyword evidence="4" id="KW-1185">Reference proteome</keyword>
<evidence type="ECO:0000256" key="1">
    <source>
        <dbReference type="SAM" id="Coils"/>
    </source>
</evidence>
<feature type="region of interest" description="Disordered" evidence="2">
    <location>
        <begin position="1020"/>
        <end position="1061"/>
    </location>
</feature>
<evidence type="ECO:0000313" key="4">
    <source>
        <dbReference type="Proteomes" id="UP001383192"/>
    </source>
</evidence>
<dbReference type="EMBL" id="JAYKXP010000005">
    <property type="protein sequence ID" value="KAK7058552.1"/>
    <property type="molecule type" value="Genomic_DNA"/>
</dbReference>
<feature type="coiled-coil region" evidence="1">
    <location>
        <begin position="190"/>
        <end position="393"/>
    </location>
</feature>
<feature type="coiled-coil region" evidence="1">
    <location>
        <begin position="473"/>
        <end position="688"/>
    </location>
</feature>
<accession>A0AAW0E3Z0</accession>
<protein>
    <submittedName>
        <fullName evidence="3">Uncharacterized protein</fullName>
    </submittedName>
</protein>
<comment type="caution">
    <text evidence="3">The sequence shown here is derived from an EMBL/GenBank/DDBJ whole genome shotgun (WGS) entry which is preliminary data.</text>
</comment>
<evidence type="ECO:0000256" key="2">
    <source>
        <dbReference type="SAM" id="MobiDB-lite"/>
    </source>
</evidence>
<feature type="region of interest" description="Disordered" evidence="2">
    <location>
        <begin position="1347"/>
        <end position="1394"/>
    </location>
</feature>
<keyword evidence="1" id="KW-0175">Coiled coil</keyword>
<feature type="compositionally biased region" description="Polar residues" evidence="2">
    <location>
        <begin position="1279"/>
        <end position="1293"/>
    </location>
</feature>
<feature type="compositionally biased region" description="Polar residues" evidence="2">
    <location>
        <begin position="1300"/>
        <end position="1318"/>
    </location>
</feature>
<sequence length="1467" mass="163410">MSLHTLGMNDVTDEMQAFKDKLGSKEAQIAAQQGQLIKKAAELEEIRASFNDAVRKLNEETQRALQLESNLHKCSEDLRNEKILSENHKSALNVAQEKFKAKDLEARELEATLESMSHTSNGHNAKVMKMEKEKGVLEARVRELEANLRQLSSPPVTPGKLRTPRPRSSSLSNFRITSLEAELSEARTLLGQKDADLQSATKRLDTVQRELFRANNENMALDARNRKRIQELEALVDEKDEELEYLRNEQDGQGREEELLRRIDEDEAKIEALERLVGEASEVPSLKKKLRQAEQQVILGAGKLSQAESKNAELVQEKEEALDHLETARNRVTALEATIRERDEKIAAMGQPSGMPIQEEQAVQSMERLLNAVDRLRGERDALQRDLDFVSAESKFRIAALEAKVGESTGSSCGGSGTAVETPSKQSPSLGKAILACMIVVGHLHNTLTASADDLSRALAANMQQANLPSGQEGRLKQTEDRLQTTLESLEEATTHRNDLLSQLEEANASHEDTRSSLMRADGEISELSNALQEVESERDSLSLQVTNLTNDLKAAQEELAEAEKRYSSLQFHQLSNMSSTEATSALRRQIQELEGKVSRRNEQLGIQIHDIRRLETNLKLQEERLTEMTAEMETLASQKEAMVEDCADAREARDDAIARVEVLEEEVERVESQLEENERSLASLVAVAFHTVSRSREKVRLAEERVRSAKECAEYIQREQDSASRMGSELESVVREKDSHLKDTEEDIRRVTLALAVSQNNLRQTSHSINALIEEKAHLAATVKGLQREISSQAADKEAIASELKALRAGSSDDLRAKVDKITELEAEVKQLREMLAETERSHSARVDELEVLISQKDEQLASNDLEGEVVQLKMKHVEEIGQLQSQLVKSSAALEEMKAQQAAKELEYEEKLSASMRSGRTLQNELSDISEDLAKSRQSEQMLTTLKLQQEKKIQQLEVELSTIAREAQELRHSNTNTETSLNATIDDVTRQRNELEGEVQQLKREAEDALARLEASRTDLAQASTESSALSDKLKEEAEAHAHEKSLLQGELLSQRSQSQRMESQLEDLLVQMADIGDQLKRSESELELSRADGHKLQCDMTALEAEIQRAISYNRYLESQVKESEQKIARLHSELESVQNDLVSAQKACNTAEMNLNLQSAQHKREMSNLNRELASLKARPNLEEALAELEQRNNEMEELLRRKCAEIEENDDRAIEMLKDNKKLTSKVETLTRKVQNLQAKLAAAKASGPSVSDTRASSSSPPSHTPSDPPMQPRTTRNSTSRASVLSPQEPERVQSSTVFQARTRAHSSASTMHRDSTPEASSVPVPVFKAITPKRRSVDIDVPPSVMTGKKRSAPEDFETNQSVPAQAFTADSVPGDKAEPSTSTTPRVRRVLSNIQSGFTPVRHRTPTAPVPAPAEIQVPKEAVARAVSVNPVPLDPKVSKRGSGWLGKIRGASSHPRS</sequence>
<feature type="compositionally biased region" description="Pro residues" evidence="2">
    <location>
        <begin position="1269"/>
        <end position="1278"/>
    </location>
</feature>
<feature type="region of interest" description="Disordered" evidence="2">
    <location>
        <begin position="407"/>
        <end position="427"/>
    </location>
</feature>
<proteinExistence type="predicted"/>
<feature type="coiled-coil region" evidence="1">
    <location>
        <begin position="8"/>
        <end position="147"/>
    </location>
</feature>
<feature type="region of interest" description="Disordered" evidence="2">
    <location>
        <begin position="1247"/>
        <end position="1330"/>
    </location>
</feature>
<feature type="coiled-coil region" evidence="1">
    <location>
        <begin position="816"/>
        <end position="843"/>
    </location>
</feature>
<feature type="compositionally biased region" description="Low complexity" evidence="2">
    <location>
        <begin position="1247"/>
        <end position="1268"/>
    </location>
</feature>
<feature type="compositionally biased region" description="Low complexity" evidence="2">
    <location>
        <begin position="1050"/>
        <end position="1061"/>
    </location>
</feature>
<dbReference type="PANTHER" id="PTHR43941:SF12">
    <property type="entry name" value="CRESTIN"/>
    <property type="match status" value="1"/>
</dbReference>
<dbReference type="Proteomes" id="UP001383192">
    <property type="component" value="Unassembled WGS sequence"/>
</dbReference>
<feature type="compositionally biased region" description="Polar residues" evidence="2">
    <location>
        <begin position="1022"/>
        <end position="1033"/>
    </location>
</feature>
<feature type="region of interest" description="Disordered" evidence="2">
    <location>
        <begin position="1443"/>
        <end position="1467"/>
    </location>
</feature>
<name>A0AAW0E3Z0_9AGAR</name>
<dbReference type="PANTHER" id="PTHR43941">
    <property type="entry name" value="STRUCTURAL MAINTENANCE OF CHROMOSOMES PROTEIN 2"/>
    <property type="match status" value="1"/>
</dbReference>
<gene>
    <name evidence="3" type="ORF">VNI00_002188</name>
</gene>
<organism evidence="3 4">
    <name type="scientific">Paramarasmius palmivorus</name>
    <dbReference type="NCBI Taxonomy" id="297713"/>
    <lineage>
        <taxon>Eukaryota</taxon>
        <taxon>Fungi</taxon>
        <taxon>Dikarya</taxon>
        <taxon>Basidiomycota</taxon>
        <taxon>Agaricomycotina</taxon>
        <taxon>Agaricomycetes</taxon>
        <taxon>Agaricomycetidae</taxon>
        <taxon>Agaricales</taxon>
        <taxon>Marasmiineae</taxon>
        <taxon>Marasmiaceae</taxon>
        <taxon>Paramarasmius</taxon>
    </lineage>
</organism>
<evidence type="ECO:0000313" key="3">
    <source>
        <dbReference type="EMBL" id="KAK7058552.1"/>
    </source>
</evidence>
<reference evidence="3 4" key="1">
    <citation type="submission" date="2024-01" db="EMBL/GenBank/DDBJ databases">
        <title>A draft genome for a cacao thread blight-causing isolate of Paramarasmius palmivorus.</title>
        <authorList>
            <person name="Baruah I.K."/>
            <person name="Bukari Y."/>
            <person name="Amoako-Attah I."/>
            <person name="Meinhardt L.W."/>
            <person name="Bailey B.A."/>
            <person name="Cohen S.P."/>
        </authorList>
    </citation>
    <scope>NUCLEOTIDE SEQUENCE [LARGE SCALE GENOMIC DNA]</scope>
    <source>
        <strain evidence="3 4">GH-12</strain>
    </source>
</reference>